<keyword evidence="4" id="KW-1185">Reference proteome</keyword>
<dbReference type="AlphaFoldDB" id="A0A0D0BMV1"/>
<keyword evidence="1" id="KW-0175">Coiled coil</keyword>
<feature type="region of interest" description="Disordered" evidence="2">
    <location>
        <begin position="1"/>
        <end position="54"/>
    </location>
</feature>
<dbReference type="Proteomes" id="UP000053593">
    <property type="component" value="Unassembled WGS sequence"/>
</dbReference>
<feature type="compositionally biased region" description="Basic and acidic residues" evidence="2">
    <location>
        <begin position="28"/>
        <end position="54"/>
    </location>
</feature>
<sequence>MPKRHSLSESGQEDEKQRNRAQKAIINLEKEVEELRKTSRDHENVAKKAEEDSVKKQQELDQALKEIMNWVPKAIVDAHRKQDTYYRLLRKANLPIMKYQKQLNIPESTFWIDKADLVMEQPQEEEVKDISLILAQELRKAKEGSAQEISKLNERTQTLEKQLDELKAIHASCPQKNFHWHYREVPNTKKEAFTKGLVSRSKAVETMTIQAARVKPHQETPIQGRASKDSCVADVAEKIPSPKEGCETNPLCLTASPLEHPLLYPPDARDIEWFKPAFRFLNVDLSGPYTTLLSRWIELERLNKWQNSGRLSNVNWPQELTTWIQYGRYDRKHIIIRPGDIKRFSDTVWTWWLSLQPTWQKTGTDGRPLPVMICKDDWEPLDQCGTNGWLSILACIRWWGESLKTVKDEAEKQKRMGDWLLLIKDVSEMLEGLIRYKQK</sequence>
<protein>
    <submittedName>
        <fullName evidence="3">Uncharacterized protein</fullName>
    </submittedName>
</protein>
<evidence type="ECO:0000313" key="4">
    <source>
        <dbReference type="Proteomes" id="UP000053593"/>
    </source>
</evidence>
<evidence type="ECO:0000313" key="3">
    <source>
        <dbReference type="EMBL" id="KIK50819.1"/>
    </source>
</evidence>
<reference evidence="3 4" key="1">
    <citation type="submission" date="2014-04" db="EMBL/GenBank/DDBJ databases">
        <title>Evolutionary Origins and Diversification of the Mycorrhizal Mutualists.</title>
        <authorList>
            <consortium name="DOE Joint Genome Institute"/>
            <consortium name="Mycorrhizal Genomics Consortium"/>
            <person name="Kohler A."/>
            <person name="Kuo A."/>
            <person name="Nagy L.G."/>
            <person name="Floudas D."/>
            <person name="Copeland A."/>
            <person name="Barry K.W."/>
            <person name="Cichocki N."/>
            <person name="Veneault-Fourrey C."/>
            <person name="LaButti K."/>
            <person name="Lindquist E.A."/>
            <person name="Lipzen A."/>
            <person name="Lundell T."/>
            <person name="Morin E."/>
            <person name="Murat C."/>
            <person name="Riley R."/>
            <person name="Ohm R."/>
            <person name="Sun H."/>
            <person name="Tunlid A."/>
            <person name="Henrissat B."/>
            <person name="Grigoriev I.V."/>
            <person name="Hibbett D.S."/>
            <person name="Martin F."/>
        </authorList>
    </citation>
    <scope>NUCLEOTIDE SEQUENCE [LARGE SCALE GENOMIC DNA]</scope>
    <source>
        <strain evidence="3 4">FD-317 M1</strain>
    </source>
</reference>
<evidence type="ECO:0000256" key="1">
    <source>
        <dbReference type="SAM" id="Coils"/>
    </source>
</evidence>
<feature type="coiled-coil region" evidence="1">
    <location>
        <begin position="135"/>
        <end position="169"/>
    </location>
</feature>
<dbReference type="HOGENOM" id="CLU_061217_0_0_1"/>
<dbReference type="EMBL" id="KN834883">
    <property type="protein sequence ID" value="KIK50819.1"/>
    <property type="molecule type" value="Genomic_DNA"/>
</dbReference>
<accession>A0A0D0BMV1</accession>
<gene>
    <name evidence="3" type="ORF">GYMLUDRAFT_252618</name>
</gene>
<name>A0A0D0BMV1_9AGAR</name>
<dbReference type="OrthoDB" id="3250313at2759"/>
<evidence type="ECO:0000256" key="2">
    <source>
        <dbReference type="SAM" id="MobiDB-lite"/>
    </source>
</evidence>
<organism evidence="3 4">
    <name type="scientific">Collybiopsis luxurians FD-317 M1</name>
    <dbReference type="NCBI Taxonomy" id="944289"/>
    <lineage>
        <taxon>Eukaryota</taxon>
        <taxon>Fungi</taxon>
        <taxon>Dikarya</taxon>
        <taxon>Basidiomycota</taxon>
        <taxon>Agaricomycotina</taxon>
        <taxon>Agaricomycetes</taxon>
        <taxon>Agaricomycetidae</taxon>
        <taxon>Agaricales</taxon>
        <taxon>Marasmiineae</taxon>
        <taxon>Omphalotaceae</taxon>
        <taxon>Collybiopsis</taxon>
        <taxon>Collybiopsis luxurians</taxon>
    </lineage>
</organism>
<proteinExistence type="predicted"/>